<feature type="compositionally biased region" description="Low complexity" evidence="1">
    <location>
        <begin position="554"/>
        <end position="583"/>
    </location>
</feature>
<evidence type="ECO:0000313" key="4">
    <source>
        <dbReference type="Proteomes" id="UP001189429"/>
    </source>
</evidence>
<comment type="caution">
    <text evidence="3">The sequence shown here is derived from an EMBL/GenBank/DDBJ whole genome shotgun (WGS) entry which is preliminary data.</text>
</comment>
<gene>
    <name evidence="3" type="ORF">PCOR1329_LOCUS80933</name>
</gene>
<feature type="transmembrane region" description="Helical" evidence="2">
    <location>
        <begin position="185"/>
        <end position="204"/>
    </location>
</feature>
<feature type="region of interest" description="Disordered" evidence="1">
    <location>
        <begin position="545"/>
        <end position="592"/>
    </location>
</feature>
<feature type="transmembrane region" description="Helical" evidence="2">
    <location>
        <begin position="146"/>
        <end position="164"/>
    </location>
</feature>
<dbReference type="Proteomes" id="UP001189429">
    <property type="component" value="Unassembled WGS sequence"/>
</dbReference>
<evidence type="ECO:0000256" key="1">
    <source>
        <dbReference type="SAM" id="MobiDB-lite"/>
    </source>
</evidence>
<accession>A0ABN9Y2R0</accession>
<proteinExistence type="predicted"/>
<protein>
    <submittedName>
        <fullName evidence="3">Uncharacterized protein</fullName>
    </submittedName>
</protein>
<feature type="transmembrane region" description="Helical" evidence="2">
    <location>
        <begin position="20"/>
        <end position="48"/>
    </location>
</feature>
<keyword evidence="2" id="KW-0812">Transmembrane</keyword>
<feature type="transmembrane region" description="Helical" evidence="2">
    <location>
        <begin position="308"/>
        <end position="341"/>
    </location>
</feature>
<name>A0ABN9Y2R0_9DINO</name>
<reference evidence="3" key="1">
    <citation type="submission" date="2023-10" db="EMBL/GenBank/DDBJ databases">
        <authorList>
            <person name="Chen Y."/>
            <person name="Shah S."/>
            <person name="Dougan E. K."/>
            <person name="Thang M."/>
            <person name="Chan C."/>
        </authorList>
    </citation>
    <scope>NUCLEOTIDE SEQUENCE [LARGE SCALE GENOMIC DNA]</scope>
</reference>
<keyword evidence="4" id="KW-1185">Reference proteome</keyword>
<feature type="transmembrane region" description="Helical" evidence="2">
    <location>
        <begin position="114"/>
        <end position="134"/>
    </location>
</feature>
<keyword evidence="2" id="KW-0472">Membrane</keyword>
<feature type="transmembrane region" description="Helical" evidence="2">
    <location>
        <begin position="264"/>
        <end position="288"/>
    </location>
</feature>
<sequence>MRTSAAGVEKAKKRCSLAGLCVSLSGVVHRALAVFVIVLTLSVIVAAIAGGGKGTVKECEEKVDPFVRMAHLSAAQAAEAHRGIITVQVVAMAVTAPSAFSLLAFAATSHMCRVAEYATCLWLEVVFFALYSLFQCNGLNGELFGVFSGFMLPVNMTVFYVLLLRQVKALERSSFLDLGYRRLRRMIVTMSIFGTIAFSCSRIARGPSHHPTRIIMGILVWITIFWFLMGLAVFLRAFWRVLAMARETQRRGVVTEEVRTVPRVLMFQMVGSSMAVVSFFVALVIRMWTSDMTWPIVGLSVDERTPKYLVLVQCISLIDTTFNAVAALALSGAFFGALSGGLSTMRSARQRHRTWNEFSAEWERHPDMNWNTKVDELACRGFTLQSLLKFYCRLGRDVMPHFNPSKHTTEDVVRGAIIPLSADSKTSMAEIMMDQRPVRPDRMVTHNWGNTFADLVAAIVSDALSETEYCKVLVLLVHDIDTLMRWVTQSQVGSRTYWVCAFSVNQHRSICAANLCSRSDSVTGELYPLCTCGLEKAFNNTPPLTSEVASDVATTPPRSRTPPRGRVTTPPRGRVTTPPRSRVPTPPQKRQSVACEMNKFDQLMMSLSARNEKFAQVVAVDKSFDIFNRAWCMSEIAAANSAGMSQSLQLPSLAHLEKRQGGLASLKISSARASMPEDKQAILDSIPDHDAFDRRLRDLLLGQLLPSWSRLDSCDQMFQAGRIARWQSVAQKFPAAVWRFGVDGDDLGDRSEDTTVHL</sequence>
<evidence type="ECO:0000256" key="2">
    <source>
        <dbReference type="SAM" id="Phobius"/>
    </source>
</evidence>
<feature type="transmembrane region" description="Helical" evidence="2">
    <location>
        <begin position="216"/>
        <end position="243"/>
    </location>
</feature>
<feature type="transmembrane region" description="Helical" evidence="2">
    <location>
        <begin position="85"/>
        <end position="107"/>
    </location>
</feature>
<keyword evidence="2" id="KW-1133">Transmembrane helix</keyword>
<evidence type="ECO:0000313" key="3">
    <source>
        <dbReference type="EMBL" id="CAK0905140.1"/>
    </source>
</evidence>
<organism evidence="3 4">
    <name type="scientific">Prorocentrum cordatum</name>
    <dbReference type="NCBI Taxonomy" id="2364126"/>
    <lineage>
        <taxon>Eukaryota</taxon>
        <taxon>Sar</taxon>
        <taxon>Alveolata</taxon>
        <taxon>Dinophyceae</taxon>
        <taxon>Prorocentrales</taxon>
        <taxon>Prorocentraceae</taxon>
        <taxon>Prorocentrum</taxon>
    </lineage>
</organism>
<dbReference type="EMBL" id="CAUYUJ010021508">
    <property type="protein sequence ID" value="CAK0905140.1"/>
    <property type="molecule type" value="Genomic_DNA"/>
</dbReference>